<gene>
    <name evidence="2" type="ORF">MSEDJ_42300</name>
</gene>
<accession>A0A7I7QUY6</accession>
<proteinExistence type="predicted"/>
<dbReference type="Proteomes" id="UP000467193">
    <property type="component" value="Chromosome"/>
</dbReference>
<sequence>MAYDEDLANRIRELLATERGVEEKRMFGGLAFLVAGHMAVAASGRGGLMVRVPPADAEELLSREHVTQMTMAGRRTRGWLLVGDDGVRTTRLLSAWVTRGVQCAKALPPK</sequence>
<feature type="domain" description="TfoX N-terminal" evidence="1">
    <location>
        <begin position="13"/>
        <end position="104"/>
    </location>
</feature>
<evidence type="ECO:0000313" key="2">
    <source>
        <dbReference type="EMBL" id="BBY30134.1"/>
    </source>
</evidence>
<dbReference type="Pfam" id="PF04993">
    <property type="entry name" value="TfoX_N"/>
    <property type="match status" value="1"/>
</dbReference>
<dbReference type="EMBL" id="AP022588">
    <property type="protein sequence ID" value="BBY30134.1"/>
    <property type="molecule type" value="Genomic_DNA"/>
</dbReference>
<keyword evidence="3" id="KW-1185">Reference proteome</keyword>
<dbReference type="KEGG" id="msei:MSEDJ_42300"/>
<dbReference type="SUPFAM" id="SSF159894">
    <property type="entry name" value="YgaC/TfoX-N like"/>
    <property type="match status" value="1"/>
</dbReference>
<organism evidence="2 3">
    <name type="scientific">Mycolicibacterium sediminis</name>
    <dbReference type="NCBI Taxonomy" id="1286180"/>
    <lineage>
        <taxon>Bacteria</taxon>
        <taxon>Bacillati</taxon>
        <taxon>Actinomycetota</taxon>
        <taxon>Actinomycetes</taxon>
        <taxon>Mycobacteriales</taxon>
        <taxon>Mycobacteriaceae</taxon>
        <taxon>Mycolicibacterium</taxon>
    </lineage>
</organism>
<dbReference type="InterPro" id="IPR007076">
    <property type="entry name" value="TfoX_N"/>
</dbReference>
<reference evidence="2 3" key="1">
    <citation type="journal article" date="2019" name="Emerg. Microbes Infect.">
        <title>Comprehensive subspecies identification of 175 nontuberculous mycobacteria species based on 7547 genomic profiles.</title>
        <authorList>
            <person name="Matsumoto Y."/>
            <person name="Kinjo T."/>
            <person name="Motooka D."/>
            <person name="Nabeya D."/>
            <person name="Jung N."/>
            <person name="Uechi K."/>
            <person name="Horii T."/>
            <person name="Iida T."/>
            <person name="Fujita J."/>
            <person name="Nakamura S."/>
        </authorList>
    </citation>
    <scope>NUCLEOTIDE SEQUENCE [LARGE SCALE GENOMIC DNA]</scope>
    <source>
        <strain evidence="2 3">JCM 17899</strain>
    </source>
</reference>
<dbReference type="RefSeq" id="WP_163799409.1">
    <property type="nucleotide sequence ID" value="NZ_AP022588.1"/>
</dbReference>
<dbReference type="Gene3D" id="3.30.1460.30">
    <property type="entry name" value="YgaC/TfoX-N like chaperone"/>
    <property type="match status" value="1"/>
</dbReference>
<dbReference type="AlphaFoldDB" id="A0A7I7QUY6"/>
<protein>
    <recommendedName>
        <fullName evidence="1">TfoX N-terminal domain-containing protein</fullName>
    </recommendedName>
</protein>
<evidence type="ECO:0000259" key="1">
    <source>
        <dbReference type="Pfam" id="PF04993"/>
    </source>
</evidence>
<name>A0A7I7QUY6_9MYCO</name>
<evidence type="ECO:0000313" key="3">
    <source>
        <dbReference type="Proteomes" id="UP000467193"/>
    </source>
</evidence>